<dbReference type="AlphaFoldDB" id="A0A1L3SVV5"/>
<dbReference type="KEGG" id="meso:BSQ44_20935"/>
<proteinExistence type="predicted"/>
<sequence length="97" mass="10009">MGMKSDMAATVSLPPVLDITAAAPLAADLMAARGKDVSVDGSKVEKIGAQCIQVLLSAVATWVNDGMEFELARPSPVLVERLGIAGLEPANFSARNA</sequence>
<gene>
    <name evidence="2" type="ORF">BSQ44_20935</name>
</gene>
<evidence type="ECO:0000259" key="1">
    <source>
        <dbReference type="Pfam" id="PF13466"/>
    </source>
</evidence>
<dbReference type="SUPFAM" id="SSF52091">
    <property type="entry name" value="SpoIIaa-like"/>
    <property type="match status" value="1"/>
</dbReference>
<dbReference type="EMBL" id="CP018171">
    <property type="protein sequence ID" value="APH73563.1"/>
    <property type="molecule type" value="Genomic_DNA"/>
</dbReference>
<reference evidence="3" key="1">
    <citation type="submission" date="2016-11" db="EMBL/GenBank/DDBJ databases">
        <title>Mesorhizobium oceanicum sp. nov., isolated from deep seawater in South China Sea.</title>
        <authorList>
            <person name="Fu G.-Y."/>
        </authorList>
    </citation>
    <scope>NUCLEOTIDE SEQUENCE [LARGE SCALE GENOMIC DNA]</scope>
    <source>
        <strain evidence="3">B7</strain>
    </source>
</reference>
<dbReference type="InterPro" id="IPR036513">
    <property type="entry name" value="STAS_dom_sf"/>
</dbReference>
<name>A0A1L3SVV5_9HYPH</name>
<feature type="domain" description="MlaB-like STAS" evidence="1">
    <location>
        <begin position="11"/>
        <end position="87"/>
    </location>
</feature>
<accession>A0A1L3SVV5</accession>
<evidence type="ECO:0000313" key="2">
    <source>
        <dbReference type="EMBL" id="APH73563.1"/>
    </source>
</evidence>
<dbReference type="Pfam" id="PF13466">
    <property type="entry name" value="STAS_2"/>
    <property type="match status" value="1"/>
</dbReference>
<dbReference type="Proteomes" id="UP000182840">
    <property type="component" value="Chromosome"/>
</dbReference>
<dbReference type="STRING" id="1670800.BSQ44_20935"/>
<keyword evidence="3" id="KW-1185">Reference proteome</keyword>
<dbReference type="Gene3D" id="3.30.750.24">
    <property type="entry name" value="STAS domain"/>
    <property type="match status" value="1"/>
</dbReference>
<dbReference type="InterPro" id="IPR058548">
    <property type="entry name" value="MlaB-like_STAS"/>
</dbReference>
<organism evidence="2 3">
    <name type="scientific">Aquibium oceanicum</name>
    <dbReference type="NCBI Taxonomy" id="1670800"/>
    <lineage>
        <taxon>Bacteria</taxon>
        <taxon>Pseudomonadati</taxon>
        <taxon>Pseudomonadota</taxon>
        <taxon>Alphaproteobacteria</taxon>
        <taxon>Hyphomicrobiales</taxon>
        <taxon>Phyllobacteriaceae</taxon>
        <taxon>Aquibium</taxon>
    </lineage>
</organism>
<protein>
    <recommendedName>
        <fullName evidence="1">MlaB-like STAS domain-containing protein</fullName>
    </recommendedName>
</protein>
<evidence type="ECO:0000313" key="3">
    <source>
        <dbReference type="Proteomes" id="UP000182840"/>
    </source>
</evidence>